<dbReference type="InterPro" id="IPR014710">
    <property type="entry name" value="RmlC-like_jellyroll"/>
</dbReference>
<dbReference type="InterPro" id="IPR011051">
    <property type="entry name" value="RmlC_Cupin_sf"/>
</dbReference>
<dbReference type="STRING" id="1935.B1H20_28330"/>
<gene>
    <name evidence="1" type="ORF">B1H20_28330</name>
</gene>
<name>A0A1V0UI01_STRVN</name>
<dbReference type="SUPFAM" id="SSF51182">
    <property type="entry name" value="RmlC-like cupins"/>
    <property type="match status" value="1"/>
</dbReference>
<dbReference type="RefSeq" id="WP_030114792.1">
    <property type="nucleotide sequence ID" value="NZ_CP020570.1"/>
</dbReference>
<organism evidence="1 2">
    <name type="scientific">Streptomyces violaceoruber</name>
    <dbReference type="NCBI Taxonomy" id="1935"/>
    <lineage>
        <taxon>Bacteria</taxon>
        <taxon>Bacillati</taxon>
        <taxon>Actinomycetota</taxon>
        <taxon>Actinomycetes</taxon>
        <taxon>Kitasatosporales</taxon>
        <taxon>Streptomycetaceae</taxon>
        <taxon>Streptomyces</taxon>
        <taxon>Streptomyces violaceoruber group</taxon>
    </lineage>
</organism>
<accession>A0A1V0UI01</accession>
<dbReference type="EMBL" id="CP020570">
    <property type="protein sequence ID" value="ARF64873.1"/>
    <property type="molecule type" value="Genomic_DNA"/>
</dbReference>
<evidence type="ECO:0008006" key="3">
    <source>
        <dbReference type="Google" id="ProtNLM"/>
    </source>
</evidence>
<protein>
    <recommendedName>
        <fullName evidence="3">Cupin</fullName>
    </recommendedName>
</protein>
<proteinExistence type="predicted"/>
<dbReference type="Pfam" id="PF06249">
    <property type="entry name" value="EutQ"/>
    <property type="match status" value="1"/>
</dbReference>
<dbReference type="KEGG" id="svu:B1H20_28330"/>
<evidence type="ECO:0000313" key="2">
    <source>
        <dbReference type="Proteomes" id="UP000192445"/>
    </source>
</evidence>
<evidence type="ECO:0000313" key="1">
    <source>
        <dbReference type="EMBL" id="ARF64873.1"/>
    </source>
</evidence>
<dbReference type="AlphaFoldDB" id="A0A1V0UI01"/>
<reference evidence="1 2" key="1">
    <citation type="submission" date="2017-03" db="EMBL/GenBank/DDBJ databases">
        <title>Complete Genome Sequence of a natural compounds producer, Streptomyces violaceus S21.</title>
        <authorList>
            <person name="Zhong C."/>
            <person name="Zhao Z."/>
            <person name="Fu J."/>
            <person name="Zong G."/>
            <person name="Qin R."/>
            <person name="Cao G."/>
        </authorList>
    </citation>
    <scope>NUCLEOTIDE SEQUENCE [LARGE SCALE GENOMIC DNA]</scope>
    <source>
        <strain evidence="1 2">S21</strain>
    </source>
</reference>
<dbReference type="Gene3D" id="2.60.120.10">
    <property type="entry name" value="Jelly Rolls"/>
    <property type="match status" value="1"/>
</dbReference>
<sequence>MAARTYGTKEANWQQFADTRIYIGDLADDGVPKSMGAGFACLHPGDVMEWVPSYDEFIVVLTGRFAVDFEGGSVSAGPHEMVWVEQGEPVAFRADGEEVLIAFGTNPPWQTTPETRASAGMFRPLSASPVD</sequence>
<dbReference type="Proteomes" id="UP000192445">
    <property type="component" value="Chromosome"/>
</dbReference>
<dbReference type="OrthoDB" id="3828611at2"/>
<dbReference type="GeneID" id="63983465"/>
<dbReference type="InterPro" id="IPR010424">
    <property type="entry name" value="EutQ"/>
</dbReference>